<reference evidence="1 2" key="1">
    <citation type="submission" date="2014-04" db="EMBL/GenBank/DDBJ databases">
        <title>Genome evolution of avian class.</title>
        <authorList>
            <person name="Zhang G."/>
            <person name="Li C."/>
        </authorList>
    </citation>
    <scope>NUCLEOTIDE SEQUENCE [LARGE SCALE GENOMIC DNA]</scope>
    <source>
        <strain evidence="1">BGI_N331</strain>
    </source>
</reference>
<dbReference type="AlphaFoldDB" id="A0A091RMK5"/>
<evidence type="ECO:0000313" key="1">
    <source>
        <dbReference type="EMBL" id="KFQ29737.1"/>
    </source>
</evidence>
<name>A0A091RMK5_MERNU</name>
<accession>A0A091RMK5</accession>
<proteinExistence type="predicted"/>
<dbReference type="EMBL" id="KK705112">
    <property type="protein sequence ID" value="KFQ29737.1"/>
    <property type="molecule type" value="Genomic_DNA"/>
</dbReference>
<evidence type="ECO:0000313" key="2">
    <source>
        <dbReference type="Proteomes" id="UP000052967"/>
    </source>
</evidence>
<gene>
    <name evidence="1" type="ORF">N331_09148</name>
</gene>
<protein>
    <submittedName>
        <fullName evidence="1">Uncharacterized protein</fullName>
    </submittedName>
</protein>
<organism evidence="1 2">
    <name type="scientific">Merops nubicus</name>
    <name type="common">Northern carmine bee-eater</name>
    <dbReference type="NCBI Taxonomy" id="57421"/>
    <lineage>
        <taxon>Eukaryota</taxon>
        <taxon>Metazoa</taxon>
        <taxon>Chordata</taxon>
        <taxon>Craniata</taxon>
        <taxon>Vertebrata</taxon>
        <taxon>Euteleostomi</taxon>
        <taxon>Archelosauria</taxon>
        <taxon>Archosauria</taxon>
        <taxon>Dinosauria</taxon>
        <taxon>Saurischia</taxon>
        <taxon>Theropoda</taxon>
        <taxon>Coelurosauria</taxon>
        <taxon>Aves</taxon>
        <taxon>Neognathae</taxon>
        <taxon>Neoaves</taxon>
        <taxon>Telluraves</taxon>
        <taxon>Coraciimorphae</taxon>
        <taxon>Coraciiformes</taxon>
        <taxon>Meropidae</taxon>
        <taxon>Merops</taxon>
    </lineage>
</organism>
<sequence>GLKLCQRRFRLNIRKHLCTERVVEHWNSLPREVVNAPSLSVFQRRLNNVL</sequence>
<keyword evidence="2" id="KW-1185">Reference proteome</keyword>
<dbReference type="Proteomes" id="UP000052967">
    <property type="component" value="Unassembled WGS sequence"/>
</dbReference>
<feature type="non-terminal residue" evidence="1">
    <location>
        <position position="1"/>
    </location>
</feature>
<feature type="non-terminal residue" evidence="1">
    <location>
        <position position="50"/>
    </location>
</feature>